<reference evidence="2 3" key="1">
    <citation type="journal article" date="2019" name="Environ. Microbiol.">
        <title>Species interactions and distinct microbial communities in high Arctic permafrost affected cryosols are associated with the CH4 and CO2 gas fluxes.</title>
        <authorList>
            <person name="Altshuler I."/>
            <person name="Hamel J."/>
            <person name="Turney S."/>
            <person name="Magnuson E."/>
            <person name="Levesque R."/>
            <person name="Greer C."/>
            <person name="Whyte L.G."/>
        </authorList>
    </citation>
    <scope>NUCLEOTIDE SEQUENCE [LARGE SCALE GENOMIC DNA]</scope>
    <source>
        <strain evidence="2 3">S13Y</strain>
    </source>
</reference>
<dbReference type="Proteomes" id="UP000319486">
    <property type="component" value="Unassembled WGS sequence"/>
</dbReference>
<feature type="signal peptide" evidence="1">
    <location>
        <begin position="1"/>
        <end position="25"/>
    </location>
</feature>
<accession>A0A502CG68</accession>
<dbReference type="OrthoDB" id="5959601at2"/>
<evidence type="ECO:0000313" key="3">
    <source>
        <dbReference type="Proteomes" id="UP000319486"/>
    </source>
</evidence>
<gene>
    <name evidence="2" type="ORF">EAH88_06600</name>
</gene>
<organism evidence="2 3">
    <name type="scientific">Rhodanobacter glycinis</name>
    <dbReference type="NCBI Taxonomy" id="582702"/>
    <lineage>
        <taxon>Bacteria</taxon>
        <taxon>Pseudomonadati</taxon>
        <taxon>Pseudomonadota</taxon>
        <taxon>Gammaproteobacteria</taxon>
        <taxon>Lysobacterales</taxon>
        <taxon>Rhodanobacteraceae</taxon>
        <taxon>Rhodanobacter</taxon>
    </lineage>
</organism>
<evidence type="ECO:0000256" key="1">
    <source>
        <dbReference type="SAM" id="SignalP"/>
    </source>
</evidence>
<dbReference type="RefSeq" id="WP_140650374.1">
    <property type="nucleotide sequence ID" value="NZ_RCZB01000001.1"/>
</dbReference>
<keyword evidence="1" id="KW-0732">Signal</keyword>
<evidence type="ECO:0008006" key="4">
    <source>
        <dbReference type="Google" id="ProtNLM"/>
    </source>
</evidence>
<comment type="caution">
    <text evidence="2">The sequence shown here is derived from an EMBL/GenBank/DDBJ whole genome shotgun (WGS) entry which is preliminary data.</text>
</comment>
<protein>
    <recommendedName>
        <fullName evidence="4">Copper-binding protein</fullName>
    </recommendedName>
</protein>
<name>A0A502CG68_9GAMM</name>
<feature type="chain" id="PRO_5030107300" description="Copper-binding protein" evidence="1">
    <location>
        <begin position="26"/>
        <end position="112"/>
    </location>
</feature>
<dbReference type="AlphaFoldDB" id="A0A502CG68"/>
<sequence length="112" mass="11644">MKFSPKIIVATAALGLCMAATTVYAQDAGSMSPASASSSMGHMDKGMMHKMHRDKNGSMHKMAASVTTVDAKTGMVGVDAGGMALTVHFPPKSMADLKVGDKITLHMGFSKP</sequence>
<proteinExistence type="predicted"/>
<evidence type="ECO:0000313" key="2">
    <source>
        <dbReference type="EMBL" id="TPG10741.1"/>
    </source>
</evidence>
<dbReference type="EMBL" id="RCZO01000002">
    <property type="protein sequence ID" value="TPG10741.1"/>
    <property type="molecule type" value="Genomic_DNA"/>
</dbReference>
<keyword evidence="3" id="KW-1185">Reference proteome</keyword>